<dbReference type="InterPro" id="IPR005123">
    <property type="entry name" value="Oxoglu/Fe-dep_dioxygenase_dom"/>
</dbReference>
<reference evidence="6 7" key="1">
    <citation type="journal article" date="2024" name="G3 (Bethesda)">
        <title>Genome assembly of Hibiscus sabdariffa L. provides insights into metabolisms of medicinal natural products.</title>
        <authorList>
            <person name="Kim T."/>
        </authorList>
    </citation>
    <scope>NUCLEOTIDE SEQUENCE [LARGE SCALE GENOMIC DNA]</scope>
    <source>
        <strain evidence="6">TK-2024</strain>
        <tissue evidence="6">Old leaves</tissue>
    </source>
</reference>
<dbReference type="Gene3D" id="2.60.120.330">
    <property type="entry name" value="B-lactam Antibiotic, Isopenicillin N Synthase, Chain"/>
    <property type="match status" value="1"/>
</dbReference>
<dbReference type="Proteomes" id="UP001472677">
    <property type="component" value="Unassembled WGS sequence"/>
</dbReference>
<accession>A0ABR2EJX2</accession>
<protein>
    <recommendedName>
        <fullName evidence="5">Fe2OG dioxygenase domain-containing protein</fullName>
    </recommendedName>
</protein>
<gene>
    <name evidence="6" type="ORF">V6N12_048828</name>
</gene>
<evidence type="ECO:0000256" key="2">
    <source>
        <dbReference type="ARBA" id="ARBA00022723"/>
    </source>
</evidence>
<dbReference type="SUPFAM" id="SSF51197">
    <property type="entry name" value="Clavaminate synthase-like"/>
    <property type="match status" value="1"/>
</dbReference>
<keyword evidence="2 4" id="KW-0479">Metal-binding</keyword>
<proteinExistence type="inferred from homology"/>
<comment type="similarity">
    <text evidence="1 4">Belongs to the iron/ascorbate-dependent oxidoreductase family.</text>
</comment>
<organism evidence="6 7">
    <name type="scientific">Hibiscus sabdariffa</name>
    <name type="common">roselle</name>
    <dbReference type="NCBI Taxonomy" id="183260"/>
    <lineage>
        <taxon>Eukaryota</taxon>
        <taxon>Viridiplantae</taxon>
        <taxon>Streptophyta</taxon>
        <taxon>Embryophyta</taxon>
        <taxon>Tracheophyta</taxon>
        <taxon>Spermatophyta</taxon>
        <taxon>Magnoliopsida</taxon>
        <taxon>eudicotyledons</taxon>
        <taxon>Gunneridae</taxon>
        <taxon>Pentapetalae</taxon>
        <taxon>rosids</taxon>
        <taxon>malvids</taxon>
        <taxon>Malvales</taxon>
        <taxon>Malvaceae</taxon>
        <taxon>Malvoideae</taxon>
        <taxon>Hibiscus</taxon>
    </lineage>
</organism>
<evidence type="ECO:0000256" key="3">
    <source>
        <dbReference type="ARBA" id="ARBA00023004"/>
    </source>
</evidence>
<evidence type="ECO:0000256" key="4">
    <source>
        <dbReference type="RuleBase" id="RU003682"/>
    </source>
</evidence>
<evidence type="ECO:0000259" key="5">
    <source>
        <dbReference type="PROSITE" id="PS51471"/>
    </source>
</evidence>
<dbReference type="InterPro" id="IPR050295">
    <property type="entry name" value="Plant_2OG-oxidoreductases"/>
</dbReference>
<dbReference type="Pfam" id="PF14226">
    <property type="entry name" value="DIOX_N"/>
    <property type="match status" value="1"/>
</dbReference>
<dbReference type="InterPro" id="IPR044861">
    <property type="entry name" value="IPNS-like_FE2OG_OXY"/>
</dbReference>
<name>A0ABR2EJX2_9ROSI</name>
<dbReference type="Pfam" id="PF03171">
    <property type="entry name" value="2OG-FeII_Oxy"/>
    <property type="match status" value="1"/>
</dbReference>
<dbReference type="PRINTS" id="PR00682">
    <property type="entry name" value="IPNSYNTHASE"/>
</dbReference>
<keyword evidence="7" id="KW-1185">Reference proteome</keyword>
<evidence type="ECO:0000313" key="7">
    <source>
        <dbReference type="Proteomes" id="UP001472677"/>
    </source>
</evidence>
<sequence>MGSNETFTENEEAPTYAPWIPVPNVQELVREDPLQVPQRYVREPENRPEVTDMSHLSSLVPVIDLSLLLLGNKEELNKLDLACQDWGFFQVVNHGVAKELLQKMKDAAAEFFELPLEEKNKYAMPSDDIQGYGHAYVVSEEQMLDWSDALILVVHPSHYRKLKFWPNSPTGLQEIIEEYSNAIRKVATELFQSLSLIMGMDKEALLGLHKQLVQGYRVNYYPPCSKPDQVLGISPHSDSSTITILMQDNDVCGLQLKHNNEWVPVNPIPDALVVNVGDIIEMWSNGKYKSIEHRAVANDNKARVSYATFLYPHEEAEIEPLNHMIDPKTKQQIYKTVKYGDYLRNSMKRKLEGKAHTEMAKVETLA</sequence>
<dbReference type="InterPro" id="IPR026992">
    <property type="entry name" value="DIOX_N"/>
</dbReference>
<dbReference type="EMBL" id="JBBPBM010000013">
    <property type="protein sequence ID" value="KAK8561768.1"/>
    <property type="molecule type" value="Genomic_DNA"/>
</dbReference>
<feature type="domain" description="Fe2OG dioxygenase" evidence="5">
    <location>
        <begin position="212"/>
        <end position="312"/>
    </location>
</feature>
<comment type="caution">
    <text evidence="6">The sequence shown here is derived from an EMBL/GenBank/DDBJ whole genome shotgun (WGS) entry which is preliminary data.</text>
</comment>
<keyword evidence="4" id="KW-0560">Oxidoreductase</keyword>
<dbReference type="PROSITE" id="PS51471">
    <property type="entry name" value="FE2OG_OXY"/>
    <property type="match status" value="1"/>
</dbReference>
<dbReference type="PANTHER" id="PTHR47991">
    <property type="entry name" value="OXOGLUTARATE/IRON-DEPENDENT DIOXYGENASE"/>
    <property type="match status" value="1"/>
</dbReference>
<evidence type="ECO:0000256" key="1">
    <source>
        <dbReference type="ARBA" id="ARBA00008056"/>
    </source>
</evidence>
<evidence type="ECO:0000313" key="6">
    <source>
        <dbReference type="EMBL" id="KAK8561768.1"/>
    </source>
</evidence>
<dbReference type="InterPro" id="IPR027443">
    <property type="entry name" value="IPNS-like_sf"/>
</dbReference>
<keyword evidence="3 4" id="KW-0408">Iron</keyword>